<dbReference type="OrthoDB" id="9759607at2"/>
<evidence type="ECO:0000259" key="1">
    <source>
        <dbReference type="PROSITE" id="PS50887"/>
    </source>
</evidence>
<dbReference type="PANTHER" id="PTHR46663:SF4">
    <property type="entry name" value="DIGUANYLATE CYCLASE DGCT-RELATED"/>
    <property type="match status" value="1"/>
</dbReference>
<evidence type="ECO:0000313" key="3">
    <source>
        <dbReference type="Proteomes" id="UP000434639"/>
    </source>
</evidence>
<keyword evidence="3" id="KW-1185">Reference proteome</keyword>
<dbReference type="SMART" id="SM00267">
    <property type="entry name" value="GGDEF"/>
    <property type="match status" value="1"/>
</dbReference>
<organism evidence="2 3">
    <name type="scientific">Metabacillus mangrovi</name>
    <dbReference type="NCBI Taxonomy" id="1491830"/>
    <lineage>
        <taxon>Bacteria</taxon>
        <taxon>Bacillati</taxon>
        <taxon>Bacillota</taxon>
        <taxon>Bacilli</taxon>
        <taxon>Bacillales</taxon>
        <taxon>Bacillaceae</taxon>
        <taxon>Metabacillus</taxon>
    </lineage>
</organism>
<dbReference type="RefSeq" id="WP_155113431.1">
    <property type="nucleotide sequence ID" value="NZ_WMIB01000020.1"/>
</dbReference>
<dbReference type="InterPro" id="IPR000160">
    <property type="entry name" value="GGDEF_dom"/>
</dbReference>
<dbReference type="Pfam" id="PF01590">
    <property type="entry name" value="GAF"/>
    <property type="match status" value="1"/>
</dbReference>
<feature type="domain" description="GGDEF" evidence="1">
    <location>
        <begin position="182"/>
        <end position="314"/>
    </location>
</feature>
<dbReference type="PANTHER" id="PTHR46663">
    <property type="entry name" value="DIGUANYLATE CYCLASE DGCT-RELATED"/>
    <property type="match status" value="1"/>
</dbReference>
<dbReference type="SUPFAM" id="SSF55781">
    <property type="entry name" value="GAF domain-like"/>
    <property type="match status" value="1"/>
</dbReference>
<dbReference type="SUPFAM" id="SSF55073">
    <property type="entry name" value="Nucleotide cyclase"/>
    <property type="match status" value="1"/>
</dbReference>
<dbReference type="Gene3D" id="3.30.450.40">
    <property type="match status" value="1"/>
</dbReference>
<dbReference type="InterPro" id="IPR029787">
    <property type="entry name" value="Nucleotide_cyclase"/>
</dbReference>
<comment type="caution">
    <text evidence="2">The sequence shown here is derived from an EMBL/GenBank/DDBJ whole genome shotgun (WGS) entry which is preliminary data.</text>
</comment>
<dbReference type="PROSITE" id="PS50887">
    <property type="entry name" value="GGDEF"/>
    <property type="match status" value="1"/>
</dbReference>
<accession>A0A7X2S7Y3</accession>
<name>A0A7X2S7Y3_9BACI</name>
<dbReference type="CDD" id="cd01949">
    <property type="entry name" value="GGDEF"/>
    <property type="match status" value="1"/>
</dbReference>
<dbReference type="InterPro" id="IPR029016">
    <property type="entry name" value="GAF-like_dom_sf"/>
</dbReference>
<dbReference type="Proteomes" id="UP000434639">
    <property type="component" value="Unassembled WGS sequence"/>
</dbReference>
<evidence type="ECO:0000313" key="2">
    <source>
        <dbReference type="EMBL" id="MTH54923.1"/>
    </source>
</evidence>
<dbReference type="EMBL" id="WMIB01000020">
    <property type="protein sequence ID" value="MTH54923.1"/>
    <property type="molecule type" value="Genomic_DNA"/>
</dbReference>
<dbReference type="NCBIfam" id="TIGR00254">
    <property type="entry name" value="GGDEF"/>
    <property type="match status" value="1"/>
</dbReference>
<sequence>MDIYLDEVEMYRDFDELAADLLNMANELIPDKLIFLSTLTDTKQIVLKVMDHHTDIAIKEGMQADLPETACSRIDFEQNEPLVFEDISQADLGELKTLLLERNIQSYMGVPITLRNGETFGTLCAVKQTPAVFSAKSIKMFQRLAKMFSYYLELERKALRDSLTGLYNREFLDKTFGHTESSGGALFFIDLDGFKQINDSYGHDTGDQLLKEVAERIRSFMGTQSGYAVRLGGDEFILCFTDLATEAHICEQAEGLLAQFAEPLLKNILVSASIGIAPWSPADKGDLNQLLKKADSALYDAKAGGKNTYRISGHQDCS</sequence>
<dbReference type="InterPro" id="IPR003018">
    <property type="entry name" value="GAF"/>
</dbReference>
<dbReference type="Gene3D" id="3.30.70.270">
    <property type="match status" value="1"/>
</dbReference>
<dbReference type="InterPro" id="IPR043128">
    <property type="entry name" value="Rev_trsase/Diguanyl_cyclase"/>
</dbReference>
<dbReference type="Pfam" id="PF00990">
    <property type="entry name" value="GGDEF"/>
    <property type="match status" value="1"/>
</dbReference>
<proteinExistence type="predicted"/>
<dbReference type="SMART" id="SM00065">
    <property type="entry name" value="GAF"/>
    <property type="match status" value="1"/>
</dbReference>
<protein>
    <submittedName>
        <fullName evidence="2">Diguanylate cyclase</fullName>
    </submittedName>
</protein>
<gene>
    <name evidence="2" type="ORF">GKZ89_16085</name>
</gene>
<reference evidence="2 3" key="1">
    <citation type="journal article" date="2017" name="Int. J. Syst. Evol. Microbiol.">
        <title>Bacillus mangrovi sp. nov., isolated from a sediment sample from a mangrove forest.</title>
        <authorList>
            <person name="Gupta V."/>
            <person name="Singh P.K."/>
            <person name="Korpole S."/>
            <person name="Tanuku N.R.S."/>
            <person name="Pinnaka A.K."/>
        </authorList>
    </citation>
    <scope>NUCLEOTIDE SEQUENCE [LARGE SCALE GENOMIC DNA]</scope>
    <source>
        <strain evidence="2 3">KCTC 33872</strain>
    </source>
</reference>
<dbReference type="AlphaFoldDB" id="A0A7X2S7Y3"/>
<dbReference type="InterPro" id="IPR052163">
    <property type="entry name" value="DGC-Regulatory_Protein"/>
</dbReference>